<dbReference type="EMBL" id="BPMT01000002">
    <property type="protein sequence ID" value="GIZ91930.1"/>
    <property type="molecule type" value="Genomic_DNA"/>
</dbReference>
<dbReference type="Proteomes" id="UP000887228">
    <property type="component" value="Unassembled WGS sequence"/>
</dbReference>
<name>A0AA37CEJ3_AQUAC</name>
<feature type="signal peptide" evidence="1">
    <location>
        <begin position="1"/>
        <end position="21"/>
    </location>
</feature>
<protein>
    <recommendedName>
        <fullName evidence="6">DUF4019 domain-containing protein</fullName>
    </recommendedName>
</protein>
<keyword evidence="1" id="KW-0732">Signal</keyword>
<dbReference type="EMBL" id="BPMS01000002">
    <property type="protein sequence ID" value="GIZ87264.1"/>
    <property type="molecule type" value="Genomic_DNA"/>
</dbReference>
<evidence type="ECO:0000313" key="4">
    <source>
        <dbReference type="Proteomes" id="UP000887212"/>
    </source>
</evidence>
<dbReference type="RefSeq" id="WP_203789483.1">
    <property type="nucleotide sequence ID" value="NZ_AP024354.1"/>
</dbReference>
<dbReference type="AlphaFoldDB" id="A0AA37CEJ3"/>
<organism evidence="2 4">
    <name type="scientific">Aquipseudomonas alcaligenes</name>
    <name type="common">Pseudomonas alcaligenes</name>
    <dbReference type="NCBI Taxonomy" id="43263"/>
    <lineage>
        <taxon>Bacteria</taxon>
        <taxon>Pseudomonadati</taxon>
        <taxon>Pseudomonadota</taxon>
        <taxon>Gammaproteobacteria</taxon>
        <taxon>Pseudomonadales</taxon>
        <taxon>Pseudomonadaceae</taxon>
        <taxon>Aquipseudomonas</taxon>
    </lineage>
</organism>
<dbReference type="Proteomes" id="UP000887212">
    <property type="component" value="Unassembled WGS sequence"/>
</dbReference>
<reference evidence="2 5" key="1">
    <citation type="submission" date="2021-07" db="EMBL/GenBank/DDBJ databases">
        <title>Whole genome sequencing of carbapenem-resistant Pseudomonas spp. isolated in Japan.</title>
        <authorList>
            <person name="Suzuki M."/>
            <person name="Maehana S."/>
            <person name="Kitasato H."/>
        </authorList>
    </citation>
    <scope>NUCLEOTIDE SEQUENCE</scope>
    <source>
        <strain evidence="2">KAM435</strain>
        <strain evidence="3 5">KAM436</strain>
    </source>
</reference>
<evidence type="ECO:0000256" key="1">
    <source>
        <dbReference type="SAM" id="SignalP"/>
    </source>
</evidence>
<gene>
    <name evidence="2" type="ORF">KAM435_05910</name>
    <name evidence="3" type="ORF">KAM436_08980</name>
</gene>
<comment type="caution">
    <text evidence="2">The sequence shown here is derived from an EMBL/GenBank/DDBJ whole genome shotgun (WGS) entry which is preliminary data.</text>
</comment>
<accession>A0AA37CEJ3</accession>
<sequence length="147" mass="16534">MNARKLLAGLSLGLFCHTAQAGEPIADLDKFEASYIACIEKEFADGCFESGFEAHQFSGQKANVGAAKTFLDNWRNGDGIYKVHPIERKSRGGVYQKRYYLIEREAGSLMLFNVRFRTVKGSWYLVDLQASNDEEVLREVTFQTPAP</sequence>
<proteinExistence type="predicted"/>
<evidence type="ECO:0008006" key="6">
    <source>
        <dbReference type="Google" id="ProtNLM"/>
    </source>
</evidence>
<evidence type="ECO:0000313" key="3">
    <source>
        <dbReference type="EMBL" id="GIZ91930.1"/>
    </source>
</evidence>
<feature type="chain" id="PRO_5041237111" description="DUF4019 domain-containing protein" evidence="1">
    <location>
        <begin position="22"/>
        <end position="147"/>
    </location>
</feature>
<evidence type="ECO:0000313" key="2">
    <source>
        <dbReference type="EMBL" id="GIZ87264.1"/>
    </source>
</evidence>
<evidence type="ECO:0000313" key="5">
    <source>
        <dbReference type="Proteomes" id="UP000887228"/>
    </source>
</evidence>